<evidence type="ECO:0000313" key="3">
    <source>
        <dbReference type="Proteomes" id="UP000611640"/>
    </source>
</evidence>
<reference evidence="2 3" key="1">
    <citation type="submission" date="2020-08" db="EMBL/GenBank/DDBJ databases">
        <title>Whole genome shotgun sequence of Actinocatenispora thailandica NBRC 105041.</title>
        <authorList>
            <person name="Komaki H."/>
            <person name="Tamura T."/>
        </authorList>
    </citation>
    <scope>NUCLEOTIDE SEQUENCE [LARGE SCALE GENOMIC DNA]</scope>
    <source>
        <strain evidence="2 3">NBRC 105041</strain>
    </source>
</reference>
<proteinExistence type="predicted"/>
<dbReference type="KEGG" id="atl:Athai_62210"/>
<dbReference type="AlphaFoldDB" id="A0A7R7HZX2"/>
<name>A0A7R7HZX2_9ACTN</name>
<accession>A0A7R7HZX2</accession>
<evidence type="ECO:0000256" key="1">
    <source>
        <dbReference type="SAM" id="MobiDB-lite"/>
    </source>
</evidence>
<keyword evidence="3" id="KW-1185">Reference proteome</keyword>
<feature type="compositionally biased region" description="Low complexity" evidence="1">
    <location>
        <begin position="246"/>
        <end position="258"/>
    </location>
</feature>
<dbReference type="EMBL" id="AP023355">
    <property type="protein sequence ID" value="BCJ38718.1"/>
    <property type="molecule type" value="Genomic_DNA"/>
</dbReference>
<protein>
    <submittedName>
        <fullName evidence="2">Uncharacterized protein</fullName>
    </submittedName>
</protein>
<feature type="region of interest" description="Disordered" evidence="1">
    <location>
        <begin position="141"/>
        <end position="162"/>
    </location>
</feature>
<dbReference type="Proteomes" id="UP000611640">
    <property type="component" value="Chromosome"/>
</dbReference>
<feature type="region of interest" description="Disordered" evidence="1">
    <location>
        <begin position="203"/>
        <end position="262"/>
    </location>
</feature>
<evidence type="ECO:0000313" key="2">
    <source>
        <dbReference type="EMBL" id="BCJ38718.1"/>
    </source>
</evidence>
<feature type="compositionally biased region" description="Low complexity" evidence="1">
    <location>
        <begin position="203"/>
        <end position="219"/>
    </location>
</feature>
<gene>
    <name evidence="2" type="ORF">Athai_62210</name>
</gene>
<organism evidence="2 3">
    <name type="scientific">Actinocatenispora thailandica</name>
    <dbReference type="NCBI Taxonomy" id="227318"/>
    <lineage>
        <taxon>Bacteria</taxon>
        <taxon>Bacillati</taxon>
        <taxon>Actinomycetota</taxon>
        <taxon>Actinomycetes</taxon>
        <taxon>Micromonosporales</taxon>
        <taxon>Micromonosporaceae</taxon>
        <taxon>Actinocatenispora</taxon>
    </lineage>
</organism>
<sequence length="310" mass="31542">MLHSNSGTAVGICALIGPYLLRISSRAAGTRLKFAAIGVHNVPQKPASIPIANTAAGLPWNCWIRIGQPIAAVMIGNAAKALPMMMVNSAMPRQYTTTPPISEPCGSTWLVTLPTAVPTPAAVNSWPRVASICGSTAAQPIASSSRRPSRIGVSSPPSAVVGRSITRPTATATIAATPSPISVSEPVSSSGVAPIRTFTSTAANSTATAGTTRAGTNSRLPNRSAPALRRASSGPPAVPRDSCRVPTSAAITSTPTPSGQAGAVLCTTNVPYPKDSPSSPQNAALPYRFGLLRSRAVSAATPTKTSPHSQ</sequence>